<evidence type="ECO:0000313" key="1">
    <source>
        <dbReference type="EMBL" id="EON75366.1"/>
    </source>
</evidence>
<protein>
    <submittedName>
        <fullName evidence="1">Uncharacterized protein</fullName>
    </submittedName>
</protein>
<sequence>MQLISFFSEWVADFGQVSVQCQYNPCLFFGDCSQFIRFLGNLFRVVKG</sequence>
<keyword evidence="2" id="KW-1185">Reference proteome</keyword>
<dbReference type="Proteomes" id="UP000013909">
    <property type="component" value="Unassembled WGS sequence"/>
</dbReference>
<dbReference type="AlphaFoldDB" id="R7ZMN9"/>
<dbReference type="STRING" id="1232681.ADIS_4070"/>
<gene>
    <name evidence="1" type="ORF">ADIS_4070</name>
</gene>
<name>R7ZMN9_9BACT</name>
<evidence type="ECO:0000313" key="2">
    <source>
        <dbReference type="Proteomes" id="UP000013909"/>
    </source>
</evidence>
<accession>R7ZMN9</accession>
<dbReference type="EMBL" id="AQHR01000107">
    <property type="protein sequence ID" value="EON75366.1"/>
    <property type="molecule type" value="Genomic_DNA"/>
</dbReference>
<organism evidence="1 2">
    <name type="scientific">Lunatimonas lonarensis</name>
    <dbReference type="NCBI Taxonomy" id="1232681"/>
    <lineage>
        <taxon>Bacteria</taxon>
        <taxon>Pseudomonadati</taxon>
        <taxon>Bacteroidota</taxon>
        <taxon>Cytophagia</taxon>
        <taxon>Cytophagales</taxon>
        <taxon>Cyclobacteriaceae</taxon>
    </lineage>
</organism>
<proteinExistence type="predicted"/>
<reference evidence="1 2" key="1">
    <citation type="submission" date="2013-02" db="EMBL/GenBank/DDBJ databases">
        <title>A novel strain isolated from Lonar lake, Maharashtra, India.</title>
        <authorList>
            <person name="Singh A."/>
        </authorList>
    </citation>
    <scope>NUCLEOTIDE SEQUENCE [LARGE SCALE GENOMIC DNA]</scope>
    <source>
        <strain evidence="1 2">AK24</strain>
    </source>
</reference>
<comment type="caution">
    <text evidence="1">The sequence shown here is derived from an EMBL/GenBank/DDBJ whole genome shotgun (WGS) entry which is preliminary data.</text>
</comment>